<comment type="caution">
    <text evidence="1">The sequence shown here is derived from an EMBL/GenBank/DDBJ whole genome shotgun (WGS) entry which is preliminary data.</text>
</comment>
<accession>A0AAD8GP16</accession>
<organism evidence="1 2">
    <name type="scientific">Heracleum sosnowskyi</name>
    <dbReference type="NCBI Taxonomy" id="360622"/>
    <lineage>
        <taxon>Eukaryota</taxon>
        <taxon>Viridiplantae</taxon>
        <taxon>Streptophyta</taxon>
        <taxon>Embryophyta</taxon>
        <taxon>Tracheophyta</taxon>
        <taxon>Spermatophyta</taxon>
        <taxon>Magnoliopsida</taxon>
        <taxon>eudicotyledons</taxon>
        <taxon>Gunneridae</taxon>
        <taxon>Pentapetalae</taxon>
        <taxon>asterids</taxon>
        <taxon>campanulids</taxon>
        <taxon>Apiales</taxon>
        <taxon>Apiaceae</taxon>
        <taxon>Apioideae</taxon>
        <taxon>apioid superclade</taxon>
        <taxon>Tordylieae</taxon>
        <taxon>Tordyliinae</taxon>
        <taxon>Heracleum</taxon>
    </lineage>
</organism>
<dbReference type="Proteomes" id="UP001237642">
    <property type="component" value="Unassembled WGS sequence"/>
</dbReference>
<dbReference type="EMBL" id="JAUIZM010000017">
    <property type="protein sequence ID" value="KAK1352385.1"/>
    <property type="molecule type" value="Genomic_DNA"/>
</dbReference>
<gene>
    <name evidence="1" type="ORF">POM88_053324</name>
</gene>
<reference evidence="1" key="1">
    <citation type="submission" date="2023-02" db="EMBL/GenBank/DDBJ databases">
        <title>Genome of toxic invasive species Heracleum sosnowskyi carries increased number of genes despite the absence of recent whole-genome duplications.</title>
        <authorList>
            <person name="Schelkunov M."/>
            <person name="Shtratnikova V."/>
            <person name="Makarenko M."/>
            <person name="Klepikova A."/>
            <person name="Omelchenko D."/>
            <person name="Novikova G."/>
            <person name="Obukhova E."/>
            <person name="Bogdanov V."/>
            <person name="Penin A."/>
            <person name="Logacheva M."/>
        </authorList>
    </citation>
    <scope>NUCLEOTIDE SEQUENCE</scope>
    <source>
        <strain evidence="1">Hsosn_3</strain>
        <tissue evidence="1">Leaf</tissue>
    </source>
</reference>
<proteinExistence type="predicted"/>
<keyword evidence="2" id="KW-1185">Reference proteome</keyword>
<evidence type="ECO:0000313" key="1">
    <source>
        <dbReference type="EMBL" id="KAK1352385.1"/>
    </source>
</evidence>
<dbReference type="GO" id="GO:0003676">
    <property type="term" value="F:nucleic acid binding"/>
    <property type="evidence" value="ECO:0007669"/>
    <property type="project" value="InterPro"/>
</dbReference>
<dbReference type="InterPro" id="IPR036397">
    <property type="entry name" value="RNaseH_sf"/>
</dbReference>
<name>A0AAD8GP16_9APIA</name>
<evidence type="ECO:0000313" key="2">
    <source>
        <dbReference type="Proteomes" id="UP001237642"/>
    </source>
</evidence>
<sequence>MLSEFTRNLWDVNPIGAVLNSQMPSSVHIKKFVDASGYSDGAFKVLNNGVVKAGIGGFLKDKHQNLVYIFSGPTEALSPLQAEIKAFYCLIKAVEDSQWKEKNILFHVDVRKFSDSLQKLELDYF</sequence>
<dbReference type="Gene3D" id="3.30.420.10">
    <property type="entry name" value="Ribonuclease H-like superfamily/Ribonuclease H"/>
    <property type="match status" value="1"/>
</dbReference>
<dbReference type="AlphaFoldDB" id="A0AAD8GP16"/>
<reference evidence="1" key="2">
    <citation type="submission" date="2023-05" db="EMBL/GenBank/DDBJ databases">
        <authorList>
            <person name="Schelkunov M.I."/>
        </authorList>
    </citation>
    <scope>NUCLEOTIDE SEQUENCE</scope>
    <source>
        <strain evidence="1">Hsosn_3</strain>
        <tissue evidence="1">Leaf</tissue>
    </source>
</reference>
<protein>
    <submittedName>
        <fullName evidence="1">Uncharacterized protein</fullName>
    </submittedName>
</protein>